<sequence length="228" mass="26463">MRCDFTIISIQCIDGYYLDNLLQNILHANSSMQQMLEQWQLLFGLRINLYDEHFKLKHLRVSLQHDSSINKQSDKLQTLQCYLIIMFVILYLVIRVKKQQLIVQHALILIKLTIPLFIVLVIMVMQMRVILIAYLAKVLVQLIQLIIHCDTCTDQNHQINSVLQYIRKDKCYSNILLHVFNVHIPVKIVMLMDAQHASMLLSVNTSQECTCKTGSYEDELNCVACASP</sequence>
<evidence type="ECO:0000313" key="3">
    <source>
        <dbReference type="Proteomes" id="UP000683925"/>
    </source>
</evidence>
<keyword evidence="1" id="KW-1133">Transmembrane helix</keyword>
<keyword evidence="1" id="KW-0472">Membrane</keyword>
<dbReference type="AlphaFoldDB" id="A0A8S1YJL4"/>
<proteinExistence type="predicted"/>
<evidence type="ECO:0008006" key="4">
    <source>
        <dbReference type="Google" id="ProtNLM"/>
    </source>
</evidence>
<gene>
    <name evidence="2" type="ORF">POCTA_138.1.T1530150</name>
</gene>
<comment type="caution">
    <text evidence="2">The sequence shown here is derived from an EMBL/GenBank/DDBJ whole genome shotgun (WGS) entry which is preliminary data.</text>
</comment>
<feature type="transmembrane region" description="Helical" evidence="1">
    <location>
        <begin position="79"/>
        <end position="96"/>
    </location>
</feature>
<evidence type="ECO:0000313" key="2">
    <source>
        <dbReference type="EMBL" id="CAD8211294.1"/>
    </source>
</evidence>
<protein>
    <recommendedName>
        <fullName evidence="4">Transmembrane protein</fullName>
    </recommendedName>
</protein>
<organism evidence="2 3">
    <name type="scientific">Paramecium octaurelia</name>
    <dbReference type="NCBI Taxonomy" id="43137"/>
    <lineage>
        <taxon>Eukaryota</taxon>
        <taxon>Sar</taxon>
        <taxon>Alveolata</taxon>
        <taxon>Ciliophora</taxon>
        <taxon>Intramacronucleata</taxon>
        <taxon>Oligohymenophorea</taxon>
        <taxon>Peniculida</taxon>
        <taxon>Parameciidae</taxon>
        <taxon>Paramecium</taxon>
    </lineage>
</organism>
<evidence type="ECO:0000256" key="1">
    <source>
        <dbReference type="SAM" id="Phobius"/>
    </source>
</evidence>
<reference evidence="2" key="1">
    <citation type="submission" date="2021-01" db="EMBL/GenBank/DDBJ databases">
        <authorList>
            <consortium name="Genoscope - CEA"/>
            <person name="William W."/>
        </authorList>
    </citation>
    <scope>NUCLEOTIDE SEQUENCE</scope>
</reference>
<keyword evidence="3" id="KW-1185">Reference proteome</keyword>
<feature type="transmembrane region" description="Helical" evidence="1">
    <location>
        <begin position="102"/>
        <end position="122"/>
    </location>
</feature>
<accession>A0A8S1YJL4</accession>
<dbReference type="Proteomes" id="UP000683925">
    <property type="component" value="Unassembled WGS sequence"/>
</dbReference>
<name>A0A8S1YJL4_PAROT</name>
<keyword evidence="1" id="KW-0812">Transmembrane</keyword>
<dbReference type="EMBL" id="CAJJDP010000155">
    <property type="protein sequence ID" value="CAD8211294.1"/>
    <property type="molecule type" value="Genomic_DNA"/>
</dbReference>